<dbReference type="EMBL" id="LK933149">
    <property type="protein sequence ID" value="CDT41080.1"/>
    <property type="molecule type" value="Genomic_DNA"/>
</dbReference>
<accession>A0A069AV30</accession>
<evidence type="ECO:0000313" key="1">
    <source>
        <dbReference type="EMBL" id="CDS87673.1"/>
    </source>
</evidence>
<protein>
    <submittedName>
        <fullName evidence="2">Uncharacterized protein</fullName>
    </submittedName>
</protein>
<proteinExistence type="predicted"/>
<name>A0A069AV30_CLODI</name>
<sequence length="92" mass="10037">MNVVTKIDAIKNLFGNIFNCSLGIEIDSFISLGLKLSTTNKIEMINDTNNNPPVIINVLLRPKIDSIYPPTVGPINEPVVDAVARVPKAHPE</sequence>
<reference evidence="2" key="1">
    <citation type="submission" date="2014-07" db="EMBL/GenBank/DDBJ databases">
        <authorList>
            <person name="Monot Marc"/>
        </authorList>
    </citation>
    <scope>NUCLEOTIDE SEQUENCE</scope>
    <source>
        <strain evidence="2">7032989</strain>
    </source>
</reference>
<gene>
    <name evidence="2" type="ORF">BN1095_470004</name>
    <name evidence="1" type="ORF">BN1096_620159</name>
</gene>
<dbReference type="EMBL" id="LK932516">
    <property type="protein sequence ID" value="CDS87673.1"/>
    <property type="molecule type" value="Genomic_DNA"/>
</dbReference>
<dbReference type="AlphaFoldDB" id="A0A069AV30"/>
<organism evidence="2">
    <name type="scientific">Clostridioides difficile</name>
    <name type="common">Peptoclostridium difficile</name>
    <dbReference type="NCBI Taxonomy" id="1496"/>
    <lineage>
        <taxon>Bacteria</taxon>
        <taxon>Bacillati</taxon>
        <taxon>Bacillota</taxon>
        <taxon>Clostridia</taxon>
        <taxon>Peptostreptococcales</taxon>
        <taxon>Peptostreptococcaceae</taxon>
        <taxon>Clostridioides</taxon>
    </lineage>
</organism>
<evidence type="ECO:0000313" key="2">
    <source>
        <dbReference type="EMBL" id="CDT41080.1"/>
    </source>
</evidence>